<keyword evidence="2" id="KW-1185">Reference proteome</keyword>
<name>A0A2N9JFT1_9ACTN</name>
<sequence>MGARGYAGARPGVLGVLMSTLPRHCAERPLVGVQIVTEAPLPVEGDGTVPRSRGAGFFCPRRAHAADRTGVPAWPC</sequence>
<dbReference type="Proteomes" id="UP000238164">
    <property type="component" value="Chromosome 1"/>
</dbReference>
<reference evidence="1 2" key="1">
    <citation type="submission" date="2018-02" db="EMBL/GenBank/DDBJ databases">
        <authorList>
            <person name="Cohen D.B."/>
            <person name="Kent A.D."/>
        </authorList>
    </citation>
    <scope>NUCLEOTIDE SEQUENCE [LARGE SCALE GENOMIC DNA]</scope>
    <source>
        <strain evidence="1">1</strain>
    </source>
</reference>
<evidence type="ECO:0000313" key="2">
    <source>
        <dbReference type="Proteomes" id="UP000238164"/>
    </source>
</evidence>
<accession>A0A2N9JFT1</accession>
<dbReference type="AlphaFoldDB" id="A0A2N9JFT1"/>
<dbReference type="EMBL" id="LT985188">
    <property type="protein sequence ID" value="SPD86345.1"/>
    <property type="molecule type" value="Genomic_DNA"/>
</dbReference>
<evidence type="ECO:0000313" key="1">
    <source>
        <dbReference type="EMBL" id="SPD86345.1"/>
    </source>
</evidence>
<organism evidence="1 2">
    <name type="scientific">Micropruina glycogenica</name>
    <dbReference type="NCBI Taxonomy" id="75385"/>
    <lineage>
        <taxon>Bacteria</taxon>
        <taxon>Bacillati</taxon>
        <taxon>Actinomycetota</taxon>
        <taxon>Actinomycetes</taxon>
        <taxon>Propionibacteriales</taxon>
        <taxon>Nocardioidaceae</taxon>
        <taxon>Micropruina</taxon>
    </lineage>
</organism>
<gene>
    <name evidence="1" type="ORF">MPLG2_1309</name>
</gene>
<proteinExistence type="predicted"/>
<dbReference type="KEGG" id="mgg:MPLG2_1309"/>
<protein>
    <submittedName>
        <fullName evidence="1">Uncharacterized protein</fullName>
    </submittedName>
</protein>